<name>A0A3G4ZXZ2_9VIRU</name>
<organism evidence="2">
    <name type="scientific">Faunusvirus sp</name>
    <dbReference type="NCBI Taxonomy" id="2487766"/>
    <lineage>
        <taxon>Viruses</taxon>
        <taxon>Varidnaviria</taxon>
        <taxon>Bamfordvirae</taxon>
        <taxon>Nucleocytoviricota</taxon>
        <taxon>Megaviricetes</taxon>
        <taxon>Imitervirales</taxon>
        <taxon>Mimiviridae</taxon>
    </lineage>
</organism>
<proteinExistence type="predicted"/>
<accession>A0A3G4ZXZ2</accession>
<evidence type="ECO:0000313" key="2">
    <source>
        <dbReference type="EMBL" id="AYV79782.1"/>
    </source>
</evidence>
<protein>
    <submittedName>
        <fullName evidence="2">Putative DNA-dependent RNA polymerase subunit Rpb9</fullName>
    </submittedName>
</protein>
<feature type="compositionally biased region" description="Polar residues" evidence="1">
    <location>
        <begin position="28"/>
        <end position="37"/>
    </location>
</feature>
<sequence>MYSCPTCPKCQYALDISKSSKQVVVATESKSVSSGTDNKSEDETNITGGKKDTQPSLTVLDDVIPFINLAISDAMLDEYTVGFKINDLVNSSKFKKTSKHNQDTILRKFNELSKNRLSDKAGPVFTCINCGYEFPLKKGTTLYSKNNNSSNKYATDTFLLNEFEYKADDPILPRTKDYICQNKDCVTHKKNDTTKEAVFFRIKDSYKTIYMCCVCKKAWPIS</sequence>
<dbReference type="EMBL" id="MK072182">
    <property type="protein sequence ID" value="AYV79782.1"/>
    <property type="molecule type" value="Genomic_DNA"/>
</dbReference>
<evidence type="ECO:0000256" key="1">
    <source>
        <dbReference type="SAM" id="MobiDB-lite"/>
    </source>
</evidence>
<feature type="region of interest" description="Disordered" evidence="1">
    <location>
        <begin position="28"/>
        <end position="52"/>
    </location>
</feature>
<reference evidence="2" key="1">
    <citation type="submission" date="2018-10" db="EMBL/GenBank/DDBJ databases">
        <title>Hidden diversity of soil giant viruses.</title>
        <authorList>
            <person name="Schulz F."/>
            <person name="Alteio L."/>
            <person name="Goudeau D."/>
            <person name="Ryan E.M."/>
            <person name="Malmstrom R.R."/>
            <person name="Blanchard J."/>
            <person name="Woyke T."/>
        </authorList>
    </citation>
    <scope>NUCLEOTIDE SEQUENCE</scope>
    <source>
        <strain evidence="2">FNV1</strain>
    </source>
</reference>
<gene>
    <name evidence="2" type="ORF">Faunusvirus51_2</name>
</gene>